<dbReference type="OrthoDB" id="8588307at2"/>
<dbReference type="Proteomes" id="UP000254875">
    <property type="component" value="Unassembled WGS sequence"/>
</dbReference>
<sequence>MQLGPHWPKLGKVGRDIRACRRASRRRDRRALARAYLAYFQIKPGNPLSDRPIIKFKGKGQIVDFQTFDLYRVKDGRIAGNRHLEGNLTLLRQLLAIKPKWFCPLRL</sequence>
<dbReference type="InterPro" id="IPR032710">
    <property type="entry name" value="NTF2-like_dom_sf"/>
</dbReference>
<organism evidence="1 2">
    <name type="scientific">Paraburkholderia lacunae</name>
    <dbReference type="NCBI Taxonomy" id="2211104"/>
    <lineage>
        <taxon>Bacteria</taxon>
        <taxon>Pseudomonadati</taxon>
        <taxon>Pseudomonadota</taxon>
        <taxon>Betaproteobacteria</taxon>
        <taxon>Burkholderiales</taxon>
        <taxon>Burkholderiaceae</taxon>
        <taxon>Paraburkholderia</taxon>
    </lineage>
</organism>
<protein>
    <submittedName>
        <fullName evidence="1">Uncharacterized protein</fullName>
    </submittedName>
</protein>
<dbReference type="GO" id="GO:0030638">
    <property type="term" value="P:polyketide metabolic process"/>
    <property type="evidence" value="ECO:0007669"/>
    <property type="project" value="InterPro"/>
</dbReference>
<keyword evidence="2" id="KW-1185">Reference proteome</keyword>
<accession>A0A370N4A1</accession>
<dbReference type="Gene3D" id="3.10.450.50">
    <property type="match status" value="1"/>
</dbReference>
<gene>
    <name evidence="1" type="ORF">DLM46_22670</name>
</gene>
<dbReference type="AlphaFoldDB" id="A0A370N4A1"/>
<dbReference type="InterPro" id="IPR009959">
    <property type="entry name" value="Cyclase_SnoaL-like"/>
</dbReference>
<reference evidence="2" key="1">
    <citation type="submission" date="2018-05" db="EMBL/GenBank/DDBJ databases">
        <authorList>
            <person name="Feng T."/>
        </authorList>
    </citation>
    <scope>NUCLEOTIDE SEQUENCE [LARGE SCALE GENOMIC DNA]</scope>
    <source>
        <strain evidence="2">S27</strain>
    </source>
</reference>
<comment type="caution">
    <text evidence="1">The sequence shown here is derived from an EMBL/GenBank/DDBJ whole genome shotgun (WGS) entry which is preliminary data.</text>
</comment>
<evidence type="ECO:0000313" key="1">
    <source>
        <dbReference type="EMBL" id="RDK00456.1"/>
    </source>
</evidence>
<dbReference type="SUPFAM" id="SSF54427">
    <property type="entry name" value="NTF2-like"/>
    <property type="match status" value="1"/>
</dbReference>
<name>A0A370N4A1_9BURK</name>
<dbReference type="Pfam" id="PF07366">
    <property type="entry name" value="SnoaL"/>
    <property type="match status" value="1"/>
</dbReference>
<proteinExistence type="predicted"/>
<evidence type="ECO:0000313" key="2">
    <source>
        <dbReference type="Proteomes" id="UP000254875"/>
    </source>
</evidence>
<dbReference type="EMBL" id="QHKS01000015">
    <property type="protein sequence ID" value="RDK00456.1"/>
    <property type="molecule type" value="Genomic_DNA"/>
</dbReference>